<sequence length="437" mass="48049">MRASNWMWMTLWLSACDPAPAGDSSPTCDTDMEPAGPPERDGWWDLGMADPVLNEVALYYLGQAWMGATDVAEVLETLARVDPADERGWAAAFQQTSRRLRALAEATEADGHPLTAATAYQRAATYLRAALHRHPDPWDPEVAALAAEAVDLHARYLLLSNSPCAPVAIPYESTTLPGYFCRPHEAEGAQPTLIFHEGKDGWAEDGKFVVDAAMARGYNVLLFDGPGMGKTIRLQGLPFRHDWEAVVTPVVDFLVKMPEVDPERLGLFGVSLGGYLAPRAAAHEHRLAVLVANPGVLDWGAAIRAELALIDPGLPDLYASDREAFDATVTQIMEHSDFVRWGIRDAYWHHGVDTPSAFIAEVDRFRLGDSVADIRARTLVFDAEAEGRGQAAELYEALTCPKDYLRFTAEEAAQFHVQPGATAMLTHRLFDWLDDNL</sequence>
<organism evidence="2 3">
    <name type="scientific">Nannocystis pusilla</name>
    <dbReference type="NCBI Taxonomy" id="889268"/>
    <lineage>
        <taxon>Bacteria</taxon>
        <taxon>Pseudomonadati</taxon>
        <taxon>Myxococcota</taxon>
        <taxon>Polyangia</taxon>
        <taxon>Nannocystales</taxon>
        <taxon>Nannocystaceae</taxon>
        <taxon>Nannocystis</taxon>
    </lineage>
</organism>
<keyword evidence="3" id="KW-1185">Reference proteome</keyword>
<dbReference type="Gene3D" id="3.40.50.1820">
    <property type="entry name" value="alpha/beta hydrolase"/>
    <property type="match status" value="1"/>
</dbReference>
<dbReference type="PROSITE" id="PS51257">
    <property type="entry name" value="PROKAR_LIPOPROTEIN"/>
    <property type="match status" value="1"/>
</dbReference>
<dbReference type="EMBL" id="JAIRAU010000021">
    <property type="protein sequence ID" value="MBZ5710900.1"/>
    <property type="molecule type" value="Genomic_DNA"/>
</dbReference>
<reference evidence="2" key="1">
    <citation type="submission" date="2021-08" db="EMBL/GenBank/DDBJ databases">
        <authorList>
            <person name="Stevens D.C."/>
        </authorList>
    </citation>
    <scope>NUCLEOTIDE SEQUENCE</scope>
    <source>
        <strain evidence="2">DSM 53165</strain>
    </source>
</reference>
<comment type="caution">
    <text evidence="2">The sequence shown here is derived from an EMBL/GenBank/DDBJ whole genome shotgun (WGS) entry which is preliminary data.</text>
</comment>
<keyword evidence="2" id="KW-0378">Hydrolase</keyword>
<dbReference type="Pfam" id="PF00326">
    <property type="entry name" value="Peptidase_S9"/>
    <property type="match status" value="1"/>
</dbReference>
<dbReference type="InterPro" id="IPR050261">
    <property type="entry name" value="FrsA_esterase"/>
</dbReference>
<accession>A0ABS7TRP9</accession>
<dbReference type="PANTHER" id="PTHR22946">
    <property type="entry name" value="DIENELACTONE HYDROLASE DOMAIN-CONTAINING PROTEIN-RELATED"/>
    <property type="match status" value="1"/>
</dbReference>
<dbReference type="SUPFAM" id="SSF53474">
    <property type="entry name" value="alpha/beta-Hydrolases"/>
    <property type="match status" value="1"/>
</dbReference>
<proteinExistence type="predicted"/>
<dbReference type="RefSeq" id="WP_224192670.1">
    <property type="nucleotide sequence ID" value="NZ_JAIRAU010000021.1"/>
</dbReference>
<dbReference type="PANTHER" id="PTHR22946:SF12">
    <property type="entry name" value="CONIDIAL PIGMENT BIOSYNTHESIS PROTEIN AYG1 (AFU_ORTHOLOGUE AFUA_2G17550)"/>
    <property type="match status" value="1"/>
</dbReference>
<feature type="domain" description="Peptidase S9 prolyl oligopeptidase catalytic" evidence="1">
    <location>
        <begin position="250"/>
        <end position="301"/>
    </location>
</feature>
<dbReference type="Gene3D" id="1.20.1440.110">
    <property type="entry name" value="acylaminoacyl peptidase"/>
    <property type="match status" value="1"/>
</dbReference>
<evidence type="ECO:0000313" key="2">
    <source>
        <dbReference type="EMBL" id="MBZ5710900.1"/>
    </source>
</evidence>
<protein>
    <submittedName>
        <fullName evidence="2">Alpha/beta fold hydrolase</fullName>
    </submittedName>
</protein>
<dbReference type="GO" id="GO:0016787">
    <property type="term" value="F:hydrolase activity"/>
    <property type="evidence" value="ECO:0007669"/>
    <property type="project" value="UniProtKB-KW"/>
</dbReference>
<dbReference type="InterPro" id="IPR029058">
    <property type="entry name" value="AB_hydrolase_fold"/>
</dbReference>
<name>A0ABS7TRP9_9BACT</name>
<gene>
    <name evidence="2" type="ORF">K7C98_16690</name>
</gene>
<dbReference type="Proteomes" id="UP001139031">
    <property type="component" value="Unassembled WGS sequence"/>
</dbReference>
<evidence type="ECO:0000259" key="1">
    <source>
        <dbReference type="Pfam" id="PF00326"/>
    </source>
</evidence>
<dbReference type="InterPro" id="IPR001375">
    <property type="entry name" value="Peptidase_S9_cat"/>
</dbReference>
<evidence type="ECO:0000313" key="3">
    <source>
        <dbReference type="Proteomes" id="UP001139031"/>
    </source>
</evidence>